<dbReference type="PROSITE" id="PS01186">
    <property type="entry name" value="EGF_2"/>
    <property type="match status" value="1"/>
</dbReference>
<dbReference type="GO" id="GO:0005509">
    <property type="term" value="F:calcium ion binding"/>
    <property type="evidence" value="ECO:0007669"/>
    <property type="project" value="InterPro"/>
</dbReference>
<dbReference type="Proteomes" id="UP000242188">
    <property type="component" value="Unassembled WGS sequence"/>
</dbReference>
<dbReference type="Pfam" id="PF00008">
    <property type="entry name" value="EGF"/>
    <property type="match status" value="1"/>
</dbReference>
<dbReference type="AlphaFoldDB" id="A0A210QRU6"/>
<keyword evidence="4 5" id="KW-1015">Disulfide bond</keyword>
<name>A0A210QRU6_MIZYE</name>
<dbReference type="SMART" id="SM00181">
    <property type="entry name" value="EGF"/>
    <property type="match status" value="3"/>
</dbReference>
<keyword evidence="2 6" id="KW-0732">Signal</keyword>
<dbReference type="STRING" id="6573.A0A210QRU6"/>
<dbReference type="EMBL" id="NEDP02002253">
    <property type="protein sequence ID" value="OWF51462.1"/>
    <property type="molecule type" value="Genomic_DNA"/>
</dbReference>
<evidence type="ECO:0000256" key="6">
    <source>
        <dbReference type="SAM" id="SignalP"/>
    </source>
</evidence>
<dbReference type="PANTHER" id="PTHR24049:SF22">
    <property type="entry name" value="DROSOPHILA CRUMBS HOMOLOG"/>
    <property type="match status" value="1"/>
</dbReference>
<keyword evidence="9" id="KW-1185">Reference proteome</keyword>
<dbReference type="OrthoDB" id="6090901at2759"/>
<feature type="disulfide bond" evidence="5">
    <location>
        <begin position="182"/>
        <end position="191"/>
    </location>
</feature>
<dbReference type="InterPro" id="IPR000742">
    <property type="entry name" value="EGF"/>
</dbReference>
<sequence length="329" mass="35440">MELIAYWNFVLSILFIFPYVFTDNSCILHADSFESQFCDLKDEITAMSAKYSDLTQAQKDIANLKHTVQSQTARILDNGNAIASYQNSKNLTDQVGQLQKMVTDLLNRTAEIEAKVTGPVKACDSSPCYNNASCLELTGGYYCACQGNFTGRHCEQEDHCAISPCQHGGTCYSNAISYICNCTVDYGGPTCSNKLNPCDTNPCLNGLCTPLNDTFHCSCDAGFSGVNCNTSLVTSSPVVPSSTSGAIVTSAAINTTEPPTTLPSVCDGQPKCNPPATCVPSPNSNDFKCECPQTPETLADACWEPSYLEPFGFCCRVNICVIPKPDPEC</sequence>
<dbReference type="Pfam" id="PF12661">
    <property type="entry name" value="hEGF"/>
    <property type="match status" value="1"/>
</dbReference>
<dbReference type="PROSITE" id="PS00022">
    <property type="entry name" value="EGF_1"/>
    <property type="match status" value="3"/>
</dbReference>
<protein>
    <submittedName>
        <fullName evidence="8">Fibropellin-1</fullName>
    </submittedName>
</protein>
<feature type="disulfide bond" evidence="5">
    <location>
        <begin position="145"/>
        <end position="154"/>
    </location>
</feature>
<evidence type="ECO:0000259" key="7">
    <source>
        <dbReference type="PROSITE" id="PS50026"/>
    </source>
</evidence>
<dbReference type="SUPFAM" id="SSF57196">
    <property type="entry name" value="EGF/Laminin"/>
    <property type="match status" value="3"/>
</dbReference>
<dbReference type="PANTHER" id="PTHR24049">
    <property type="entry name" value="CRUMBS FAMILY MEMBER"/>
    <property type="match status" value="1"/>
</dbReference>
<evidence type="ECO:0000256" key="5">
    <source>
        <dbReference type="PROSITE-ProRule" id="PRU00076"/>
    </source>
</evidence>
<accession>A0A210QRU6</accession>
<organism evidence="8 9">
    <name type="scientific">Mizuhopecten yessoensis</name>
    <name type="common">Japanese scallop</name>
    <name type="synonym">Patinopecten yessoensis</name>
    <dbReference type="NCBI Taxonomy" id="6573"/>
    <lineage>
        <taxon>Eukaryota</taxon>
        <taxon>Metazoa</taxon>
        <taxon>Spiralia</taxon>
        <taxon>Lophotrochozoa</taxon>
        <taxon>Mollusca</taxon>
        <taxon>Bivalvia</taxon>
        <taxon>Autobranchia</taxon>
        <taxon>Pteriomorphia</taxon>
        <taxon>Pectinida</taxon>
        <taxon>Pectinoidea</taxon>
        <taxon>Pectinidae</taxon>
        <taxon>Mizuhopecten</taxon>
    </lineage>
</organism>
<evidence type="ECO:0000313" key="8">
    <source>
        <dbReference type="EMBL" id="OWF51462.1"/>
    </source>
</evidence>
<dbReference type="InterPro" id="IPR001881">
    <property type="entry name" value="EGF-like_Ca-bd_dom"/>
</dbReference>
<evidence type="ECO:0000256" key="1">
    <source>
        <dbReference type="ARBA" id="ARBA00022536"/>
    </source>
</evidence>
<dbReference type="PROSITE" id="PS50026">
    <property type="entry name" value="EGF_3"/>
    <property type="match status" value="3"/>
</dbReference>
<feature type="chain" id="PRO_5012284299" evidence="6">
    <location>
        <begin position="23"/>
        <end position="329"/>
    </location>
</feature>
<dbReference type="GO" id="GO:0032991">
    <property type="term" value="C:protein-containing complex"/>
    <property type="evidence" value="ECO:0007669"/>
    <property type="project" value="TreeGrafter"/>
</dbReference>
<reference evidence="8 9" key="1">
    <citation type="journal article" date="2017" name="Nat. Ecol. Evol.">
        <title>Scallop genome provides insights into evolution of bilaterian karyotype and development.</title>
        <authorList>
            <person name="Wang S."/>
            <person name="Zhang J."/>
            <person name="Jiao W."/>
            <person name="Li J."/>
            <person name="Xun X."/>
            <person name="Sun Y."/>
            <person name="Guo X."/>
            <person name="Huan P."/>
            <person name="Dong B."/>
            <person name="Zhang L."/>
            <person name="Hu X."/>
            <person name="Sun X."/>
            <person name="Wang J."/>
            <person name="Zhao C."/>
            <person name="Wang Y."/>
            <person name="Wang D."/>
            <person name="Huang X."/>
            <person name="Wang R."/>
            <person name="Lv J."/>
            <person name="Li Y."/>
            <person name="Zhang Z."/>
            <person name="Liu B."/>
            <person name="Lu W."/>
            <person name="Hui Y."/>
            <person name="Liang J."/>
            <person name="Zhou Z."/>
            <person name="Hou R."/>
            <person name="Li X."/>
            <person name="Liu Y."/>
            <person name="Li H."/>
            <person name="Ning X."/>
            <person name="Lin Y."/>
            <person name="Zhao L."/>
            <person name="Xing Q."/>
            <person name="Dou J."/>
            <person name="Li Y."/>
            <person name="Mao J."/>
            <person name="Guo H."/>
            <person name="Dou H."/>
            <person name="Li T."/>
            <person name="Mu C."/>
            <person name="Jiang W."/>
            <person name="Fu Q."/>
            <person name="Fu X."/>
            <person name="Miao Y."/>
            <person name="Liu J."/>
            <person name="Yu Q."/>
            <person name="Li R."/>
            <person name="Liao H."/>
            <person name="Li X."/>
            <person name="Kong Y."/>
            <person name="Jiang Z."/>
            <person name="Chourrout D."/>
            <person name="Li R."/>
            <person name="Bao Z."/>
        </authorList>
    </citation>
    <scope>NUCLEOTIDE SEQUENCE [LARGE SCALE GENOMIC DNA]</scope>
    <source>
        <strain evidence="8 9">PY_sf001</strain>
    </source>
</reference>
<feature type="disulfide bond" evidence="5">
    <location>
        <begin position="219"/>
        <end position="228"/>
    </location>
</feature>
<evidence type="ECO:0000256" key="3">
    <source>
        <dbReference type="ARBA" id="ARBA00022737"/>
    </source>
</evidence>
<evidence type="ECO:0000256" key="2">
    <source>
        <dbReference type="ARBA" id="ARBA00022729"/>
    </source>
</evidence>
<dbReference type="SMART" id="SM00179">
    <property type="entry name" value="EGF_CA"/>
    <property type="match status" value="3"/>
</dbReference>
<evidence type="ECO:0000313" key="9">
    <source>
        <dbReference type="Proteomes" id="UP000242188"/>
    </source>
</evidence>
<evidence type="ECO:0000256" key="4">
    <source>
        <dbReference type="ARBA" id="ARBA00023157"/>
    </source>
</evidence>
<feature type="domain" description="EGF-like" evidence="7">
    <location>
        <begin position="156"/>
        <end position="192"/>
    </location>
</feature>
<comment type="caution">
    <text evidence="5">Lacks conserved residue(s) required for the propagation of feature annotation.</text>
</comment>
<dbReference type="InterPro" id="IPR051022">
    <property type="entry name" value="Notch_Cell-Fate_Det"/>
</dbReference>
<dbReference type="GO" id="GO:0007157">
    <property type="term" value="P:heterophilic cell-cell adhesion via plasma membrane cell adhesion molecules"/>
    <property type="evidence" value="ECO:0007669"/>
    <property type="project" value="TreeGrafter"/>
</dbReference>
<proteinExistence type="predicted"/>
<gene>
    <name evidence="8" type="ORF">KP79_PYT04244</name>
</gene>
<feature type="signal peptide" evidence="6">
    <location>
        <begin position="1"/>
        <end position="22"/>
    </location>
</feature>
<dbReference type="InterPro" id="IPR013032">
    <property type="entry name" value="EGF-like_CS"/>
</dbReference>
<feature type="domain" description="EGF-like" evidence="7">
    <location>
        <begin position="119"/>
        <end position="155"/>
    </location>
</feature>
<dbReference type="Gene3D" id="2.10.25.10">
    <property type="entry name" value="Laminin"/>
    <property type="match status" value="3"/>
</dbReference>
<keyword evidence="1 5" id="KW-0245">EGF-like domain</keyword>
<feature type="disulfide bond" evidence="5">
    <location>
        <begin position="198"/>
        <end position="208"/>
    </location>
</feature>
<keyword evidence="3" id="KW-0677">Repeat</keyword>
<dbReference type="FunFam" id="2.10.25.10:FF:000066">
    <property type="entry name" value="FAT atypical cadherin 4"/>
    <property type="match status" value="1"/>
</dbReference>
<dbReference type="GO" id="GO:0045197">
    <property type="term" value="P:establishment or maintenance of epithelial cell apical/basal polarity"/>
    <property type="evidence" value="ECO:0007669"/>
    <property type="project" value="TreeGrafter"/>
</dbReference>
<comment type="caution">
    <text evidence="8">The sequence shown here is derived from an EMBL/GenBank/DDBJ whole genome shotgun (WGS) entry which is preliminary data.</text>
</comment>
<feature type="domain" description="EGF-like" evidence="7">
    <location>
        <begin position="194"/>
        <end position="229"/>
    </location>
</feature>
<dbReference type="CDD" id="cd00054">
    <property type="entry name" value="EGF_CA"/>
    <property type="match status" value="1"/>
</dbReference>
<dbReference type="GO" id="GO:0005886">
    <property type="term" value="C:plasma membrane"/>
    <property type="evidence" value="ECO:0007669"/>
    <property type="project" value="TreeGrafter"/>
</dbReference>